<sequence length="71" mass="8069">MRSADGLTPREQLRRIGEQTQQIATRHARVFLDSVRPRSPRKASTLSPGPTSTRLNVISSRPTFTSRSFRF</sequence>
<feature type="region of interest" description="Disordered" evidence="1">
    <location>
        <begin position="34"/>
        <end position="57"/>
    </location>
</feature>
<reference evidence="2" key="1">
    <citation type="submission" date="2014-01" db="EMBL/GenBank/DDBJ databases">
        <authorList>
            <person name="Brown-Elliot B."/>
            <person name="Wallace R."/>
            <person name="Lenaerts A."/>
            <person name="Ordway D."/>
            <person name="DeGroote M.A."/>
            <person name="Parker T."/>
            <person name="Sizemore C."/>
            <person name="Tallon L.J."/>
            <person name="Sadzewicz L.K."/>
            <person name="Sengamalay N."/>
            <person name="Fraser C.M."/>
            <person name="Hine E."/>
            <person name="Shefchek K.A."/>
            <person name="Das S.P."/>
            <person name="Tettelin H."/>
        </authorList>
    </citation>
    <scope>NUCLEOTIDE SEQUENCE [LARGE SCALE GENOMIC DNA]</scope>
    <source>
        <strain evidence="2">4042</strain>
    </source>
</reference>
<protein>
    <submittedName>
        <fullName evidence="2">Putative polyphosphate kinase</fullName>
    </submittedName>
</protein>
<keyword evidence="2" id="KW-0418">Kinase</keyword>
<dbReference type="PATRIC" id="fig|1299334.3.peg.8967"/>
<evidence type="ECO:0000313" key="2">
    <source>
        <dbReference type="EMBL" id="EUA14088.1"/>
    </source>
</evidence>
<feature type="compositionally biased region" description="Polar residues" evidence="1">
    <location>
        <begin position="42"/>
        <end position="57"/>
    </location>
</feature>
<proteinExistence type="predicted"/>
<name>X7Z5L7_MYCXE</name>
<accession>X7Z5L7</accession>
<dbReference type="EMBL" id="JAOB01000081">
    <property type="protein sequence ID" value="EUA14088.1"/>
    <property type="molecule type" value="Genomic_DNA"/>
</dbReference>
<gene>
    <name evidence="2" type="ORF">I553_7210</name>
</gene>
<dbReference type="AlphaFoldDB" id="X7Z5L7"/>
<organism evidence="2">
    <name type="scientific">Mycobacterium xenopi 4042</name>
    <dbReference type="NCBI Taxonomy" id="1299334"/>
    <lineage>
        <taxon>Bacteria</taxon>
        <taxon>Bacillati</taxon>
        <taxon>Actinomycetota</taxon>
        <taxon>Actinomycetes</taxon>
        <taxon>Mycobacteriales</taxon>
        <taxon>Mycobacteriaceae</taxon>
        <taxon>Mycobacterium</taxon>
    </lineage>
</organism>
<comment type="caution">
    <text evidence="2">The sequence shown here is derived from an EMBL/GenBank/DDBJ whole genome shotgun (WGS) entry which is preliminary data.</text>
</comment>
<keyword evidence="2" id="KW-0808">Transferase</keyword>
<dbReference type="GO" id="GO:0016301">
    <property type="term" value="F:kinase activity"/>
    <property type="evidence" value="ECO:0007669"/>
    <property type="project" value="UniProtKB-KW"/>
</dbReference>
<evidence type="ECO:0000256" key="1">
    <source>
        <dbReference type="SAM" id="MobiDB-lite"/>
    </source>
</evidence>